<comment type="subcellular location">
    <subcellularLocation>
        <location evidence="1">Membrane</location>
        <topology evidence="1">Multi-pass membrane protein</topology>
    </subcellularLocation>
</comment>
<feature type="region of interest" description="Disordered" evidence="5">
    <location>
        <begin position="31"/>
        <end position="50"/>
    </location>
</feature>
<organism evidence="7 8">
    <name type="scientific">Prorocentrum cordatum</name>
    <dbReference type="NCBI Taxonomy" id="2364126"/>
    <lineage>
        <taxon>Eukaryota</taxon>
        <taxon>Sar</taxon>
        <taxon>Alveolata</taxon>
        <taxon>Dinophyceae</taxon>
        <taxon>Prorocentrales</taxon>
        <taxon>Prorocentraceae</taxon>
        <taxon>Prorocentrum</taxon>
    </lineage>
</organism>
<feature type="region of interest" description="Disordered" evidence="5">
    <location>
        <begin position="63"/>
        <end position="87"/>
    </location>
</feature>
<evidence type="ECO:0000256" key="3">
    <source>
        <dbReference type="ARBA" id="ARBA00022989"/>
    </source>
</evidence>
<evidence type="ECO:0000313" key="8">
    <source>
        <dbReference type="Proteomes" id="UP001189429"/>
    </source>
</evidence>
<dbReference type="SUPFAM" id="SSF81324">
    <property type="entry name" value="Voltage-gated potassium channels"/>
    <property type="match status" value="1"/>
</dbReference>
<evidence type="ECO:0000256" key="1">
    <source>
        <dbReference type="ARBA" id="ARBA00004141"/>
    </source>
</evidence>
<feature type="region of interest" description="Disordered" evidence="5">
    <location>
        <begin position="314"/>
        <end position="333"/>
    </location>
</feature>
<protein>
    <recommendedName>
        <fullName evidence="6">Ion transport domain-containing protein</fullName>
    </recommendedName>
</protein>
<evidence type="ECO:0000259" key="6">
    <source>
        <dbReference type="Pfam" id="PF00520"/>
    </source>
</evidence>
<dbReference type="PANTHER" id="PTHR10037:SF62">
    <property type="entry name" value="SODIUM CHANNEL PROTEIN 60E"/>
    <property type="match status" value="1"/>
</dbReference>
<dbReference type="InterPro" id="IPR043203">
    <property type="entry name" value="VGCC_Ca_Na"/>
</dbReference>
<keyword evidence="3" id="KW-1133">Transmembrane helix</keyword>
<dbReference type="Pfam" id="PF00520">
    <property type="entry name" value="Ion_trans"/>
    <property type="match status" value="1"/>
</dbReference>
<feature type="non-terminal residue" evidence="7">
    <location>
        <position position="1"/>
    </location>
</feature>
<dbReference type="Gene3D" id="1.20.120.350">
    <property type="entry name" value="Voltage-gated potassium channels. Chain C"/>
    <property type="match status" value="1"/>
</dbReference>
<sequence length="333" mass="37236">RRPSLPGLRRRDADPPSIIEAVHLDRQERVRRGGRPLAEQLRPRADPGAGLRRLRRGARALGRQRLRAEETSSKKRLNHSSTSSPLVSGLRRETDFLRRDSLSGGRLAAVMASPHVEVVTGCLILLNTLVMAVEQQHEGLVLGAELSVYSASTLDDWPLTKADFELMEKLFAATFTLELGLHIFAERWKYLNDVCNIIDVVVVVLSDFAAFGPAIWVHFNFQVFRLLRIARLLRLLRLIRRIKARGARHDHSISLQHLHTGLVLRADSHDPDALRHDAHGRAAGDLPQLGETDSGAEGGLHLFRHVHEVHAVDARADPGELAADRPDAHRERL</sequence>
<dbReference type="InterPro" id="IPR027359">
    <property type="entry name" value="Volt_channel_dom_sf"/>
</dbReference>
<keyword evidence="8" id="KW-1185">Reference proteome</keyword>
<evidence type="ECO:0000313" key="7">
    <source>
        <dbReference type="EMBL" id="CAK0865428.1"/>
    </source>
</evidence>
<evidence type="ECO:0000256" key="4">
    <source>
        <dbReference type="ARBA" id="ARBA00023136"/>
    </source>
</evidence>
<keyword evidence="4" id="KW-0472">Membrane</keyword>
<reference evidence="7" key="1">
    <citation type="submission" date="2023-10" db="EMBL/GenBank/DDBJ databases">
        <authorList>
            <person name="Chen Y."/>
            <person name="Shah S."/>
            <person name="Dougan E. K."/>
            <person name="Thang M."/>
            <person name="Chan C."/>
        </authorList>
    </citation>
    <scope>NUCLEOTIDE SEQUENCE [LARGE SCALE GENOMIC DNA]</scope>
</reference>
<proteinExistence type="predicted"/>
<comment type="caution">
    <text evidence="7">The sequence shown here is derived from an EMBL/GenBank/DDBJ whole genome shotgun (WGS) entry which is preliminary data.</text>
</comment>
<evidence type="ECO:0000256" key="2">
    <source>
        <dbReference type="ARBA" id="ARBA00022692"/>
    </source>
</evidence>
<dbReference type="InterPro" id="IPR005821">
    <property type="entry name" value="Ion_trans_dom"/>
</dbReference>
<keyword evidence="2" id="KW-0812">Transmembrane</keyword>
<dbReference type="EMBL" id="CAUYUJ010016450">
    <property type="protein sequence ID" value="CAK0865428.1"/>
    <property type="molecule type" value="Genomic_DNA"/>
</dbReference>
<name>A0ABN9UYP8_9DINO</name>
<evidence type="ECO:0000256" key="5">
    <source>
        <dbReference type="SAM" id="MobiDB-lite"/>
    </source>
</evidence>
<dbReference type="Proteomes" id="UP001189429">
    <property type="component" value="Unassembled WGS sequence"/>
</dbReference>
<accession>A0ABN9UYP8</accession>
<dbReference type="PANTHER" id="PTHR10037">
    <property type="entry name" value="VOLTAGE-GATED CATION CHANNEL CALCIUM AND SODIUM"/>
    <property type="match status" value="1"/>
</dbReference>
<feature type="domain" description="Ion transport" evidence="6">
    <location>
        <begin position="116"/>
        <end position="243"/>
    </location>
</feature>
<gene>
    <name evidence="7" type="ORF">PCOR1329_LOCUS52951</name>
</gene>